<dbReference type="InterPro" id="IPR050698">
    <property type="entry name" value="MBL"/>
</dbReference>
<evidence type="ECO:0000259" key="3">
    <source>
        <dbReference type="SMART" id="SM01027"/>
    </source>
</evidence>
<dbReference type="Proteomes" id="UP000657385">
    <property type="component" value="Unassembled WGS sequence"/>
</dbReference>
<keyword evidence="1" id="KW-0378">Hydrolase</keyword>
<dbReference type="InterPro" id="IPR001279">
    <property type="entry name" value="Metallo-B-lactamas"/>
</dbReference>
<dbReference type="SMART" id="SM00849">
    <property type="entry name" value="Lactamase_B"/>
    <property type="match status" value="1"/>
</dbReference>
<organism evidence="4 5">
    <name type="scientific">Streptacidiphilus fuscans</name>
    <dbReference type="NCBI Taxonomy" id="2789292"/>
    <lineage>
        <taxon>Bacteria</taxon>
        <taxon>Bacillati</taxon>
        <taxon>Actinomycetota</taxon>
        <taxon>Actinomycetes</taxon>
        <taxon>Kitasatosporales</taxon>
        <taxon>Streptomycetaceae</taxon>
        <taxon>Streptacidiphilus</taxon>
    </lineage>
</organism>
<dbReference type="PANTHER" id="PTHR11203:SF37">
    <property type="entry name" value="INTEGRATOR COMPLEX SUBUNIT 11"/>
    <property type="match status" value="1"/>
</dbReference>
<name>A0A931B2I0_9ACTN</name>
<dbReference type="Pfam" id="PF10996">
    <property type="entry name" value="Beta-Casp"/>
    <property type="match status" value="1"/>
</dbReference>
<gene>
    <name evidence="4" type="ORF">I2501_01965</name>
</gene>
<dbReference type="SMART" id="SM01027">
    <property type="entry name" value="Beta-Casp"/>
    <property type="match status" value="1"/>
</dbReference>
<dbReference type="EMBL" id="JADPRT010000001">
    <property type="protein sequence ID" value="MBF9066803.1"/>
    <property type="molecule type" value="Genomic_DNA"/>
</dbReference>
<dbReference type="Gene3D" id="3.40.50.10890">
    <property type="match status" value="1"/>
</dbReference>
<accession>A0A931B2I0</accession>
<dbReference type="SUPFAM" id="SSF56281">
    <property type="entry name" value="Metallo-hydrolase/oxidoreductase"/>
    <property type="match status" value="1"/>
</dbReference>
<dbReference type="RefSeq" id="WP_196191981.1">
    <property type="nucleotide sequence ID" value="NZ_JADPRT010000001.1"/>
</dbReference>
<dbReference type="InterPro" id="IPR036866">
    <property type="entry name" value="RibonucZ/Hydroxyglut_hydro"/>
</dbReference>
<dbReference type="GO" id="GO:0004521">
    <property type="term" value="F:RNA endonuclease activity"/>
    <property type="evidence" value="ECO:0007669"/>
    <property type="project" value="TreeGrafter"/>
</dbReference>
<feature type="domain" description="Beta-Casp" evidence="3">
    <location>
        <begin position="271"/>
        <end position="398"/>
    </location>
</feature>
<evidence type="ECO:0000256" key="1">
    <source>
        <dbReference type="ARBA" id="ARBA00022801"/>
    </source>
</evidence>
<evidence type="ECO:0000313" key="4">
    <source>
        <dbReference type="EMBL" id="MBF9066803.1"/>
    </source>
</evidence>
<keyword evidence="5" id="KW-1185">Reference proteome</keyword>
<dbReference type="PANTHER" id="PTHR11203">
    <property type="entry name" value="CLEAVAGE AND POLYADENYLATION SPECIFICITY FACTOR FAMILY MEMBER"/>
    <property type="match status" value="1"/>
</dbReference>
<feature type="domain" description="Metallo-beta-lactamase" evidence="2">
    <location>
        <begin position="36"/>
        <end position="251"/>
    </location>
</feature>
<reference evidence="4" key="1">
    <citation type="submission" date="2020-11" db="EMBL/GenBank/DDBJ databases">
        <title>Isolation and identification of active actinomycetes.</title>
        <authorList>
            <person name="Yu B."/>
        </authorList>
    </citation>
    <scope>NUCLEOTIDE SEQUENCE</scope>
    <source>
        <strain evidence="4">NEAU-YB345</strain>
    </source>
</reference>
<dbReference type="Gene3D" id="3.60.15.10">
    <property type="entry name" value="Ribonuclease Z/Hydroxyacylglutathione hydrolase-like"/>
    <property type="match status" value="1"/>
</dbReference>
<dbReference type="Pfam" id="PF00753">
    <property type="entry name" value="Lactamase_B"/>
    <property type="match status" value="1"/>
</dbReference>
<dbReference type="InterPro" id="IPR011108">
    <property type="entry name" value="RMMBL"/>
</dbReference>
<sequence>MVEPQTDAGADGGLAQAAPKPRPGLLTFLGAVGTVTGSKFMVETDHARVLVDCGLFQGQAELRRRNWRKLPLDPRDVRSVVVTHAHLDHTGYLPRLVRDGFRGPIFCTPDTARLAEIVLRDSAHLQEEQAEHANQNGWSKHRPAEPLYTEADVEEVLTLFRPTELGVDTELAPGTVLRLHHAAHILGSSWAHLTLEDGGTVAFSGDLGRPVHPLLLPPDPFTGADAVLVESTYGNRSHDDAASRTRFAEAVTRTLERGGTVLIPSFAVDRTEVVLHELAEMRRRGTLSASVPVYVDSPMALRALRVYQDAADRRSPQFRPEGEADLASSLDPAPFTAVRSVEESMALQRSTKPCVIVSSSGMATGGRVVHHLERVLPDPRNAVLIVGFTAEGTRARNLIEGARSLKMFGGYVPVRAQVVDIGGFSAHADADEVIAWLRGAPEPKTVYVVHGEPQASAALRDRIERELGWNAVVPTSGERVLIR</sequence>
<proteinExistence type="predicted"/>
<dbReference type="CDD" id="cd16295">
    <property type="entry name" value="TTHA0252-CPSF-like_MBL-fold"/>
    <property type="match status" value="1"/>
</dbReference>
<protein>
    <submittedName>
        <fullName evidence="4">MBL fold metallo-hydrolase</fullName>
    </submittedName>
</protein>
<comment type="caution">
    <text evidence="4">The sequence shown here is derived from an EMBL/GenBank/DDBJ whole genome shotgun (WGS) entry which is preliminary data.</text>
</comment>
<dbReference type="InterPro" id="IPR022712">
    <property type="entry name" value="Beta_Casp"/>
</dbReference>
<evidence type="ECO:0000259" key="2">
    <source>
        <dbReference type="SMART" id="SM00849"/>
    </source>
</evidence>
<dbReference type="Pfam" id="PF07521">
    <property type="entry name" value="RMMBL"/>
    <property type="match status" value="1"/>
</dbReference>
<evidence type="ECO:0000313" key="5">
    <source>
        <dbReference type="Proteomes" id="UP000657385"/>
    </source>
</evidence>
<dbReference type="GO" id="GO:0016787">
    <property type="term" value="F:hydrolase activity"/>
    <property type="evidence" value="ECO:0007669"/>
    <property type="project" value="UniProtKB-KW"/>
</dbReference>
<dbReference type="AlphaFoldDB" id="A0A931B2I0"/>